<dbReference type="GO" id="GO:0009228">
    <property type="term" value="P:thiamine biosynthetic process"/>
    <property type="evidence" value="ECO:0007669"/>
    <property type="project" value="UniProtKB-KW"/>
</dbReference>
<dbReference type="CDD" id="cd00564">
    <property type="entry name" value="TMP_TenI"/>
    <property type="match status" value="1"/>
</dbReference>
<dbReference type="GO" id="GO:0005737">
    <property type="term" value="C:cytoplasm"/>
    <property type="evidence" value="ECO:0007669"/>
    <property type="project" value="TreeGrafter"/>
</dbReference>
<evidence type="ECO:0000256" key="1">
    <source>
        <dbReference type="ARBA" id="ARBA00004948"/>
    </source>
</evidence>
<keyword evidence="5" id="KW-1185">Reference proteome</keyword>
<proteinExistence type="predicted"/>
<keyword evidence="2" id="KW-0784">Thiamine biosynthesis</keyword>
<dbReference type="Proteomes" id="UP000306585">
    <property type="component" value="Unassembled WGS sequence"/>
</dbReference>
<reference evidence="4 5" key="1">
    <citation type="journal article" date="2019" name="Appl. Environ. Microbiol.">
        <title>Environmental Evidence and Genomic Insight of Iron-oxidizing Bacteria Preference Towards More Corrosion Resistant Stainless Steel at Higher Salinities.</title>
        <authorList>
            <person name="Garrison C.E."/>
            <person name="Price K.A."/>
            <person name="Field E.K."/>
        </authorList>
    </citation>
    <scope>NUCLEOTIDE SEQUENCE [LARGE SCALE GENOMIC DNA]</scope>
    <source>
        <strain evidence="4 5">P3</strain>
    </source>
</reference>
<dbReference type="Pfam" id="PF02581">
    <property type="entry name" value="TMP-TENI"/>
    <property type="match status" value="1"/>
</dbReference>
<protein>
    <submittedName>
        <fullName evidence="4">Thiamine phosphate synthase</fullName>
    </submittedName>
</protein>
<dbReference type="GO" id="GO:0004789">
    <property type="term" value="F:thiamine-phosphate diphosphorylase activity"/>
    <property type="evidence" value="ECO:0007669"/>
    <property type="project" value="TreeGrafter"/>
</dbReference>
<dbReference type="EMBL" id="VBRY01000007">
    <property type="protein sequence ID" value="TLS66986.1"/>
    <property type="molecule type" value="Genomic_DNA"/>
</dbReference>
<comment type="caution">
    <text evidence="4">The sequence shown here is derived from an EMBL/GenBank/DDBJ whole genome shotgun (WGS) entry which is preliminary data.</text>
</comment>
<dbReference type="InterPro" id="IPR022998">
    <property type="entry name" value="ThiamineP_synth_TenI"/>
</dbReference>
<evidence type="ECO:0000259" key="3">
    <source>
        <dbReference type="Pfam" id="PF02581"/>
    </source>
</evidence>
<evidence type="ECO:0000313" key="4">
    <source>
        <dbReference type="EMBL" id="TLS66986.1"/>
    </source>
</evidence>
<evidence type="ECO:0000256" key="2">
    <source>
        <dbReference type="ARBA" id="ARBA00022977"/>
    </source>
</evidence>
<dbReference type="SUPFAM" id="SSF51391">
    <property type="entry name" value="Thiamin phosphate synthase"/>
    <property type="match status" value="1"/>
</dbReference>
<dbReference type="PANTHER" id="PTHR20857">
    <property type="entry name" value="THIAMINE-PHOSPHATE PYROPHOSPHORYLASE"/>
    <property type="match status" value="1"/>
</dbReference>
<name>A0A5R9GK82_9PROT</name>
<dbReference type="AlphaFoldDB" id="A0A5R9GK82"/>
<organism evidence="4 5">
    <name type="scientific">Mariprofundus erugo</name>
    <dbReference type="NCBI Taxonomy" id="2528639"/>
    <lineage>
        <taxon>Bacteria</taxon>
        <taxon>Pseudomonadati</taxon>
        <taxon>Pseudomonadota</taxon>
        <taxon>Candidatius Mariprofundia</taxon>
        <taxon>Mariprofundales</taxon>
        <taxon>Mariprofundaceae</taxon>
        <taxon>Mariprofundus</taxon>
    </lineage>
</organism>
<sequence length="212" mass="22572">MPVIPPVLTQITDSSRYHGEPFFEALEQVLAAGVDAVLLREKALDSARLLALAARLRVMTRACGARLIIHTQADIAEAVDADGVHLAGTAIGSVPVVRGWLADRSKTVSVSCHHEEDLRLAEDAGADYALLSPVFPTASHPGAPCLGVTEFHRMAMQAPLPVVALGGMTPEHASELNWPHVAVISGLLSADDPAMATRRMRRCMPEYSAVSV</sequence>
<feature type="domain" description="Thiamine phosphate synthase/TenI" evidence="3">
    <location>
        <begin position="10"/>
        <end position="184"/>
    </location>
</feature>
<dbReference type="InterPro" id="IPR013785">
    <property type="entry name" value="Aldolase_TIM"/>
</dbReference>
<gene>
    <name evidence="4" type="ORF">FEF65_08485</name>
</gene>
<dbReference type="RefSeq" id="WP_138239376.1">
    <property type="nucleotide sequence ID" value="NZ_VBRY01000007.1"/>
</dbReference>
<comment type="pathway">
    <text evidence="1">Cofactor biosynthesis; thiamine diphosphate biosynthesis.</text>
</comment>
<dbReference type="InterPro" id="IPR036206">
    <property type="entry name" value="ThiamineP_synth_sf"/>
</dbReference>
<evidence type="ECO:0000313" key="5">
    <source>
        <dbReference type="Proteomes" id="UP000306585"/>
    </source>
</evidence>
<accession>A0A5R9GK82</accession>
<dbReference type="PANTHER" id="PTHR20857:SF15">
    <property type="entry name" value="THIAMINE-PHOSPHATE SYNTHASE"/>
    <property type="match status" value="1"/>
</dbReference>
<dbReference type="Gene3D" id="3.20.20.70">
    <property type="entry name" value="Aldolase class I"/>
    <property type="match status" value="1"/>
</dbReference>